<dbReference type="OrthoDB" id="234670at2"/>
<gene>
    <name evidence="4" type="ORF">K239x_30750</name>
</gene>
<evidence type="ECO:0000313" key="5">
    <source>
        <dbReference type="Proteomes" id="UP000319817"/>
    </source>
</evidence>
<keyword evidence="2" id="KW-0472">Membrane</keyword>
<feature type="transmembrane region" description="Helical" evidence="2">
    <location>
        <begin position="52"/>
        <end position="70"/>
    </location>
</feature>
<dbReference type="PANTHER" id="PTHR35038">
    <property type="entry name" value="DISSIMILATORY SULFITE REDUCTASE SIRA"/>
    <property type="match status" value="1"/>
</dbReference>
<dbReference type="Proteomes" id="UP000319817">
    <property type="component" value="Chromosome"/>
</dbReference>
<keyword evidence="2" id="KW-0812">Transmembrane</keyword>
<name>A0A517NVD1_9BACT</name>
<feature type="domain" description="Cytochrome c-552/4" evidence="3">
    <location>
        <begin position="230"/>
        <end position="277"/>
    </location>
</feature>
<feature type="transmembrane region" description="Helical" evidence="2">
    <location>
        <begin position="26"/>
        <end position="45"/>
    </location>
</feature>
<keyword evidence="5" id="KW-1185">Reference proteome</keyword>
<dbReference type="SUPFAM" id="SSF48695">
    <property type="entry name" value="Multiheme cytochromes"/>
    <property type="match status" value="1"/>
</dbReference>
<dbReference type="EMBL" id="CP036526">
    <property type="protein sequence ID" value="QDT11081.1"/>
    <property type="molecule type" value="Genomic_DNA"/>
</dbReference>
<keyword evidence="1" id="KW-0732">Signal</keyword>
<evidence type="ECO:0000256" key="1">
    <source>
        <dbReference type="ARBA" id="ARBA00022729"/>
    </source>
</evidence>
<accession>A0A517NVD1</accession>
<keyword evidence="2" id="KW-1133">Transmembrane helix</keyword>
<proteinExistence type="predicted"/>
<reference evidence="4 5" key="1">
    <citation type="submission" date="2019-02" db="EMBL/GenBank/DDBJ databases">
        <title>Deep-cultivation of Planctomycetes and their phenomic and genomic characterization uncovers novel biology.</title>
        <authorList>
            <person name="Wiegand S."/>
            <person name="Jogler M."/>
            <person name="Boedeker C."/>
            <person name="Pinto D."/>
            <person name="Vollmers J."/>
            <person name="Rivas-Marin E."/>
            <person name="Kohn T."/>
            <person name="Peeters S.H."/>
            <person name="Heuer A."/>
            <person name="Rast P."/>
            <person name="Oberbeckmann S."/>
            <person name="Bunk B."/>
            <person name="Jeske O."/>
            <person name="Meyerdierks A."/>
            <person name="Storesund J.E."/>
            <person name="Kallscheuer N."/>
            <person name="Luecker S."/>
            <person name="Lage O.M."/>
            <person name="Pohl T."/>
            <person name="Merkel B.J."/>
            <person name="Hornburger P."/>
            <person name="Mueller R.-W."/>
            <person name="Bruemmer F."/>
            <person name="Labrenz M."/>
            <person name="Spormann A.M."/>
            <person name="Op den Camp H."/>
            <person name="Overmann J."/>
            <person name="Amann R."/>
            <person name="Jetten M.S.M."/>
            <person name="Mascher T."/>
            <person name="Medema M.H."/>
            <person name="Devos D.P."/>
            <person name="Kaster A.-K."/>
            <person name="Ovreas L."/>
            <person name="Rohde M."/>
            <person name="Galperin M.Y."/>
            <person name="Jogler C."/>
        </authorList>
    </citation>
    <scope>NUCLEOTIDE SEQUENCE [LARGE SCALE GENOMIC DNA]</scope>
    <source>
        <strain evidence="4 5">K23_9</strain>
    </source>
</reference>
<sequence length="675" mass="74589">MFPETMAKHVIEFFANIGPMDNSLNLLVLSLAALVGIFGGGLIYWNRRSIGLAVAVPLVVIGLTAAILPWNAGLPAQADASDQWPTLENMSSTFPSEVPVGGFVGSDACIDCHQDNHASWQASYHRTMTQVASPDALMTPLDDVEVSAQGTTFRFQQHKDLSWAEISETGNAASAKLNVPIVMTTGSHHMQAYWFATGLGRMTDLLPIVYIKESQEWVPRNHAFLRPEAPFADDERGRWNAECSACHATNRRERPRGQEGWDTQVSELGISCEACHGPGAKHVQLWRNRSQTNVDVLGDVDDPIVNPASLSHERSSQVCGQCHSINMRTEDLQKLNEHGHGYRAGDDLSDTRLIWQRDVEKIRAFNKKEGLPGAKDDLLPRSFYPDGVTRVTGREYSALVASACHVRGEMSCLSCHQMHQSGSDPRSRAEWANDQLNPVALDDQACLQCHQSDQYGEQHTHHAAGSSGASCYNCHMPHSAYGLLKAVRNHTITSPNLAVDMAAKRPNACNLCHLDQTLQWSATHLDQWYGIESPRFTEDQRTIAASLLWSLKGDAAERALVTWSMGWSAAKDVSGSDWLLPFLAQRLDDDYPAVRLIARNVLREFAGLEGLATTSTSSDLERRQAINDVMTYWAKKHSDVSPNPSLLIDSAGELQQPVIDRLTRQQDKTIVDLAE</sequence>
<dbReference type="InterPro" id="IPR036280">
    <property type="entry name" value="Multihaem_cyt_sf"/>
</dbReference>
<dbReference type="InterPro" id="IPR051829">
    <property type="entry name" value="Multiheme_Cytochr_ET"/>
</dbReference>
<dbReference type="Gene3D" id="1.10.1130.10">
    <property type="entry name" value="Flavocytochrome C3, Chain A"/>
    <property type="match status" value="2"/>
</dbReference>
<dbReference type="PROSITE" id="PS50077">
    <property type="entry name" value="HEAT_REPEAT"/>
    <property type="match status" value="1"/>
</dbReference>
<dbReference type="InterPro" id="IPR021133">
    <property type="entry name" value="HEAT_type_2"/>
</dbReference>
<dbReference type="InterPro" id="IPR023155">
    <property type="entry name" value="Cyt_c-552/4"/>
</dbReference>
<dbReference type="AlphaFoldDB" id="A0A517NVD1"/>
<evidence type="ECO:0000259" key="3">
    <source>
        <dbReference type="Pfam" id="PF13435"/>
    </source>
</evidence>
<dbReference type="PANTHER" id="PTHR35038:SF8">
    <property type="entry name" value="C-TYPE POLYHEME CYTOCHROME OMCC"/>
    <property type="match status" value="1"/>
</dbReference>
<dbReference type="Pfam" id="PF13435">
    <property type="entry name" value="Cytochrome_C554"/>
    <property type="match status" value="1"/>
</dbReference>
<protein>
    <submittedName>
        <fullName evidence="4">Cytochrome c552</fullName>
    </submittedName>
</protein>
<evidence type="ECO:0000313" key="4">
    <source>
        <dbReference type="EMBL" id="QDT11081.1"/>
    </source>
</evidence>
<organism evidence="4 5">
    <name type="scientific">Stieleria marina</name>
    <dbReference type="NCBI Taxonomy" id="1930275"/>
    <lineage>
        <taxon>Bacteria</taxon>
        <taxon>Pseudomonadati</taxon>
        <taxon>Planctomycetota</taxon>
        <taxon>Planctomycetia</taxon>
        <taxon>Pirellulales</taxon>
        <taxon>Pirellulaceae</taxon>
        <taxon>Stieleria</taxon>
    </lineage>
</organism>
<evidence type="ECO:0000256" key="2">
    <source>
        <dbReference type="SAM" id="Phobius"/>
    </source>
</evidence>